<feature type="region of interest" description="Disordered" evidence="1">
    <location>
        <begin position="333"/>
        <end position="358"/>
    </location>
</feature>
<name>G8XWT0_9NOCA</name>
<proteinExistence type="predicted"/>
<dbReference type="PANTHER" id="PTHR33408">
    <property type="entry name" value="TRANSPOSASE"/>
    <property type="match status" value="1"/>
</dbReference>
<accession>G8XWT0</accession>
<reference evidence="3" key="1">
    <citation type="journal article" date="2009" name="Curr. Microbiol.">
        <title>Morphological, physiological, and molecular characterization of a newly isolated steroid-degrading actinomycete, identified as rhodococcus ruber strain Chol-4.</title>
        <authorList>
            <person name="Fernandez de Las Heras L."/>
            <person name="Garcia Fernandez E."/>
            <person name="Maria Navarro Llorens J."/>
            <person name="Perera J."/>
            <person name="Drzyzga O."/>
        </authorList>
    </citation>
    <scope>NUCLEOTIDE SEQUENCE</scope>
    <source>
        <strain evidence="3">Chol-4</strain>
    </source>
</reference>
<evidence type="ECO:0000256" key="1">
    <source>
        <dbReference type="SAM" id="MobiDB-lite"/>
    </source>
</evidence>
<feature type="domain" description="Transposase InsH N-terminal" evidence="2">
    <location>
        <begin position="22"/>
        <end position="112"/>
    </location>
</feature>
<sequence>MVAKGYRPVDRDQQFLIPPDMRDWLGTDHPVWTVIDIIDRIDTTAFHRTAKTGGAGRAGYHPDMLLTLLVWAWSRGERSSRRIERLCTEDVAYRVICAQDIPDHVTIARFRKTHATACEDLFTQVLLLAAALGLGRLETIALDSVKIASNASAGANRTESSVRAEAAAHARAVAAAAVTDAAEDEPHDHGDRGPGSVPPALTDPRSRAARISEAIAALDAARAADEQARADKDTSARLYLEQARGGQMPMGAPPASAAVAAAELALEKTLAAHAAKVRRYEQRRAEAAAKGHRYGGWVIRPAGQDPKVIKARARLARATAAAAAATAVAAARADADTEGRPERVVNTTDPESGLQPLRGGGWVQGFNCQAVTSGDGLIMAVSVAANPTDAPTFVPMMQAAVAAAGSIIAARPPAPPIRTAPTAPTARGSGCCSPMPGTSPKPTSPRRDRTG</sequence>
<dbReference type="InterPro" id="IPR008490">
    <property type="entry name" value="Transposase_InsH_N"/>
</dbReference>
<feature type="compositionally biased region" description="Basic and acidic residues" evidence="1">
    <location>
        <begin position="333"/>
        <end position="343"/>
    </location>
</feature>
<organism evidence="3">
    <name type="scientific">Rhodococcus ruber</name>
    <dbReference type="NCBI Taxonomy" id="1830"/>
    <lineage>
        <taxon>Bacteria</taxon>
        <taxon>Bacillati</taxon>
        <taxon>Actinomycetota</taxon>
        <taxon>Actinomycetes</taxon>
        <taxon>Mycobacteriales</taxon>
        <taxon>Nocardiaceae</taxon>
        <taxon>Rhodococcus</taxon>
    </lineage>
</organism>
<reference evidence="3" key="2">
    <citation type="submission" date="2011-11" db="EMBL/GenBank/DDBJ databases">
        <title>Characterization of 3-Ketosteroid Delta1-dehydrogenases in Rhodococcus ruber.</title>
        <authorList>
            <person name="Fernandez de las Heras L."/>
            <person name="Navarro Llorens J.M."/>
            <person name="van der Geize R."/>
            <person name="Drzyzga O."/>
            <person name="Perera J."/>
        </authorList>
    </citation>
    <scope>NUCLEOTIDE SEQUENCE</scope>
    <source>
        <strain evidence="3">Chol-4</strain>
    </source>
</reference>
<feature type="compositionally biased region" description="Low complexity" evidence="1">
    <location>
        <begin position="419"/>
        <end position="430"/>
    </location>
</feature>
<protein>
    <submittedName>
        <fullName evidence="3">Putative transposase</fullName>
    </submittedName>
</protein>
<dbReference type="Pfam" id="PF05598">
    <property type="entry name" value="DUF772"/>
    <property type="match status" value="1"/>
</dbReference>
<dbReference type="EMBL" id="FJ842098">
    <property type="protein sequence ID" value="AEU04755.1"/>
    <property type="molecule type" value="Genomic_DNA"/>
</dbReference>
<evidence type="ECO:0000313" key="3">
    <source>
        <dbReference type="EMBL" id="AEU04755.1"/>
    </source>
</evidence>
<feature type="region of interest" description="Disordered" evidence="1">
    <location>
        <begin position="413"/>
        <end position="451"/>
    </location>
</feature>
<feature type="region of interest" description="Disordered" evidence="1">
    <location>
        <begin position="175"/>
        <end position="206"/>
    </location>
</feature>
<evidence type="ECO:0000259" key="2">
    <source>
        <dbReference type="Pfam" id="PF05598"/>
    </source>
</evidence>
<dbReference type="PANTHER" id="PTHR33408:SF2">
    <property type="entry name" value="TRANSPOSASE DDE DOMAIN-CONTAINING PROTEIN"/>
    <property type="match status" value="1"/>
</dbReference>
<dbReference type="AlphaFoldDB" id="G8XWT0"/>